<dbReference type="SFLD" id="SFLDF00376">
    <property type="entry name" value="7-carboxy-7-deazaguanine_synth"/>
    <property type="match status" value="1"/>
</dbReference>
<evidence type="ECO:0000313" key="10">
    <source>
        <dbReference type="EMBL" id="MDI9234614.1"/>
    </source>
</evidence>
<reference evidence="10" key="1">
    <citation type="submission" date="2023-05" db="EMBL/GenBank/DDBJ databases">
        <title>Limnohabitans sp. strain HM2-2 Genome sequencing and assembly.</title>
        <authorList>
            <person name="Jung Y."/>
        </authorList>
    </citation>
    <scope>NUCLEOTIDE SEQUENCE</scope>
    <source>
        <strain evidence="10">HM2-2</strain>
    </source>
</reference>
<accession>A0ABT6X920</accession>
<comment type="function">
    <text evidence="9">Catalyzes the complex heterocyclic radical-mediated conversion of 6-carboxy-5,6,7,8-tetrahydropterin (CPH4) to 7-carboxy-7-deazaguanine (CDG), a step common to the biosynthetic pathways of all 7-deazapurine-containing compounds.</text>
</comment>
<dbReference type="PANTHER" id="PTHR42836">
    <property type="entry name" value="7-CARBOXY-7-DEAZAGUANINE SYNTHASE"/>
    <property type="match status" value="1"/>
</dbReference>
<feature type="binding site" evidence="9">
    <location>
        <begin position="134"/>
        <end position="136"/>
    </location>
    <ligand>
        <name>S-adenosyl-L-methionine</name>
        <dbReference type="ChEBI" id="CHEBI:59789"/>
    </ligand>
</feature>
<dbReference type="InterPro" id="IPR058240">
    <property type="entry name" value="rSAM_sf"/>
</dbReference>
<dbReference type="InterPro" id="IPR007197">
    <property type="entry name" value="rSAM"/>
</dbReference>
<gene>
    <name evidence="9 10" type="primary">queE</name>
    <name evidence="10" type="ORF">QLQ16_12310</name>
</gene>
<dbReference type="PIRSF" id="PIRSF000370">
    <property type="entry name" value="QueE"/>
    <property type="match status" value="1"/>
</dbReference>
<evidence type="ECO:0000313" key="11">
    <source>
        <dbReference type="Proteomes" id="UP001431902"/>
    </source>
</evidence>
<evidence type="ECO:0000256" key="4">
    <source>
        <dbReference type="ARBA" id="ARBA00022785"/>
    </source>
</evidence>
<dbReference type="SUPFAM" id="SSF102114">
    <property type="entry name" value="Radical SAM enzymes"/>
    <property type="match status" value="1"/>
</dbReference>
<feature type="binding site" evidence="9">
    <location>
        <begin position="175"/>
        <end position="178"/>
    </location>
    <ligand>
        <name>S-adenosyl-L-methionine</name>
        <dbReference type="ChEBI" id="CHEBI:59789"/>
    </ligand>
</feature>
<feature type="binding site" evidence="9">
    <location>
        <begin position="12"/>
        <end position="14"/>
    </location>
    <ligand>
        <name>substrate</name>
    </ligand>
</feature>
<dbReference type="NCBIfam" id="TIGR04508">
    <property type="entry name" value="queE_Cx14CxxC"/>
    <property type="match status" value="1"/>
</dbReference>
<feature type="binding site" evidence="9">
    <location>
        <position position="93"/>
    </location>
    <ligand>
        <name>S-adenosyl-L-methionine</name>
        <dbReference type="ChEBI" id="CHEBI:59789"/>
    </ligand>
</feature>
<comment type="pathway">
    <text evidence="9">Purine metabolism; 7-cyano-7-deazaguanine biosynthesis.</text>
</comment>
<comment type="subunit">
    <text evidence="9">Homodimer.</text>
</comment>
<keyword evidence="8 9" id="KW-0456">Lyase</keyword>
<keyword evidence="4 9" id="KW-0671">Queuosine biosynthesis</keyword>
<dbReference type="GO" id="GO:0016829">
    <property type="term" value="F:lyase activity"/>
    <property type="evidence" value="ECO:0007669"/>
    <property type="project" value="UniProtKB-KW"/>
</dbReference>
<keyword evidence="3 9" id="KW-0479">Metal-binding</keyword>
<feature type="binding site" evidence="9">
    <location>
        <begin position="48"/>
        <end position="50"/>
    </location>
    <ligand>
        <name>S-adenosyl-L-methionine</name>
        <dbReference type="ChEBI" id="CHEBI:59789"/>
    </ligand>
</feature>
<feature type="binding site" evidence="9">
    <location>
        <position position="51"/>
    </location>
    <ligand>
        <name>Mg(2+)</name>
        <dbReference type="ChEBI" id="CHEBI:18420"/>
    </ligand>
</feature>
<dbReference type="EC" id="4.3.99.3" evidence="9"/>
<comment type="cofactor">
    <cofactor evidence="9">
        <name>[4Fe-4S] cluster</name>
        <dbReference type="ChEBI" id="CHEBI:49883"/>
    </cofactor>
    <text evidence="9">Binds 1 [4Fe-4S] cluster. The cluster is coordinated with 3 cysteines and an exchangeable S-adenosyl-L-methionine.</text>
</comment>
<evidence type="ECO:0000256" key="2">
    <source>
        <dbReference type="ARBA" id="ARBA00022691"/>
    </source>
</evidence>
<evidence type="ECO:0000256" key="1">
    <source>
        <dbReference type="ARBA" id="ARBA00022485"/>
    </source>
</evidence>
<dbReference type="RefSeq" id="WP_283224963.1">
    <property type="nucleotide sequence ID" value="NZ_JASGBH010000009.1"/>
</dbReference>
<evidence type="ECO:0000256" key="6">
    <source>
        <dbReference type="ARBA" id="ARBA00023004"/>
    </source>
</evidence>
<proteinExistence type="inferred from homology"/>
<feature type="binding site" evidence="9">
    <location>
        <position position="31"/>
    </location>
    <ligand>
        <name>[4Fe-4S] cluster</name>
        <dbReference type="ChEBI" id="CHEBI:49883"/>
        <note>4Fe-4S-S-AdoMet</note>
    </ligand>
</feature>
<evidence type="ECO:0000256" key="7">
    <source>
        <dbReference type="ARBA" id="ARBA00023014"/>
    </source>
</evidence>
<dbReference type="EMBL" id="JASGBH010000009">
    <property type="protein sequence ID" value="MDI9234614.1"/>
    <property type="molecule type" value="Genomic_DNA"/>
</dbReference>
<protein>
    <recommendedName>
        <fullName evidence="9">7-carboxy-7-deazaguanine synthase</fullName>
        <shortName evidence="9">CDG synthase</shortName>
        <ecNumber evidence="9">4.3.99.3</ecNumber>
    </recommendedName>
    <alternativeName>
        <fullName evidence="9">Queuosine biosynthesis protein QueE</fullName>
    </alternativeName>
</protein>
<dbReference type="HAMAP" id="MF_00917">
    <property type="entry name" value="QueE"/>
    <property type="match status" value="1"/>
</dbReference>
<feature type="binding site" evidence="9">
    <location>
        <position position="91"/>
    </location>
    <ligand>
        <name>substrate</name>
    </ligand>
</feature>
<keyword evidence="2 9" id="KW-0949">S-adenosyl-L-methionine</keyword>
<keyword evidence="7 9" id="KW-0411">Iron-sulfur</keyword>
<dbReference type="InterPro" id="IPR030977">
    <property type="entry name" value="QueE_Cx14CxxC"/>
</dbReference>
<organism evidence="10 11">
    <name type="scientific">Limnohabitans lacus</name>
    <dbReference type="NCBI Taxonomy" id="3045173"/>
    <lineage>
        <taxon>Bacteria</taxon>
        <taxon>Pseudomonadati</taxon>
        <taxon>Pseudomonadota</taxon>
        <taxon>Betaproteobacteria</taxon>
        <taxon>Burkholderiales</taxon>
        <taxon>Comamonadaceae</taxon>
        <taxon>Limnohabitans</taxon>
    </lineage>
</organism>
<feature type="binding site" evidence="9">
    <location>
        <position position="27"/>
    </location>
    <ligand>
        <name>substrate</name>
    </ligand>
</feature>
<dbReference type="Proteomes" id="UP001431902">
    <property type="component" value="Unassembled WGS sequence"/>
</dbReference>
<evidence type="ECO:0000256" key="9">
    <source>
        <dbReference type="HAMAP-Rule" id="MF_00917"/>
    </source>
</evidence>
<comment type="cofactor">
    <cofactor evidence="9">
        <name>Mg(2+)</name>
        <dbReference type="ChEBI" id="CHEBI:18420"/>
    </cofactor>
</comment>
<comment type="caution">
    <text evidence="10">The sequence shown here is derived from an EMBL/GenBank/DDBJ whole genome shotgun (WGS) entry which is preliminary data.</text>
</comment>
<dbReference type="SFLD" id="SFLDS00029">
    <property type="entry name" value="Radical_SAM"/>
    <property type="match status" value="1"/>
</dbReference>
<keyword evidence="1 9" id="KW-0004">4Fe-4S</keyword>
<comment type="catalytic activity">
    <reaction evidence="9">
        <text>6-carboxy-5,6,7,8-tetrahydropterin + H(+) = 7-carboxy-7-carbaguanine + NH4(+)</text>
        <dbReference type="Rhea" id="RHEA:27974"/>
        <dbReference type="ChEBI" id="CHEBI:15378"/>
        <dbReference type="ChEBI" id="CHEBI:28938"/>
        <dbReference type="ChEBI" id="CHEBI:61032"/>
        <dbReference type="ChEBI" id="CHEBI:61036"/>
        <dbReference type="EC" id="4.3.99.3"/>
    </reaction>
</comment>
<dbReference type="Gene3D" id="3.20.20.70">
    <property type="entry name" value="Aldolase class I"/>
    <property type="match status" value="1"/>
</dbReference>
<evidence type="ECO:0000256" key="8">
    <source>
        <dbReference type="ARBA" id="ARBA00023239"/>
    </source>
</evidence>
<dbReference type="InterPro" id="IPR013785">
    <property type="entry name" value="Aldolase_TIM"/>
</dbReference>
<keyword evidence="6 9" id="KW-0408">Iron</keyword>
<dbReference type="PANTHER" id="PTHR42836:SF1">
    <property type="entry name" value="7-CARBOXY-7-DEAZAGUANINE SYNTHASE"/>
    <property type="match status" value="1"/>
</dbReference>
<feature type="binding site" evidence="9">
    <location>
        <position position="49"/>
    </location>
    <ligand>
        <name>[4Fe-4S] cluster</name>
        <dbReference type="ChEBI" id="CHEBI:49883"/>
        <note>4Fe-4S-S-AdoMet</note>
    </ligand>
</feature>
<name>A0ABT6X920_9BURK</name>
<evidence type="ECO:0000256" key="3">
    <source>
        <dbReference type="ARBA" id="ARBA00022723"/>
    </source>
</evidence>
<sequence>MTYSVKEIFYTLQGEGAQTGIPAVFCRFAGCNLWSGREEDRADAVCRFCDTDFVGTDGTLGGKFAQADELAALIAAQWPAGDDAHRLTVLTGGEPLLQVDEALVDALHARGFRIAVETNGTVAAPPGIDWLCVSPKASAPWVQRQGQELKLVWPQPGLDLQAIARTGQFTHRFLQPMDGPAQAANTATCIAACLRDPVWRLSLQTHKISGIR</sequence>
<comment type="cofactor">
    <cofactor evidence="9">
        <name>S-adenosyl-L-methionine</name>
        <dbReference type="ChEBI" id="CHEBI:59789"/>
    </cofactor>
    <text evidence="9">Binds 1 S-adenosyl-L-methionine per subunit.</text>
</comment>
<feature type="binding site" evidence="9">
    <location>
        <position position="46"/>
    </location>
    <ligand>
        <name>[4Fe-4S] cluster</name>
        <dbReference type="ChEBI" id="CHEBI:49883"/>
        <note>4Fe-4S-S-AdoMet</note>
    </ligand>
</feature>
<evidence type="ECO:0000256" key="5">
    <source>
        <dbReference type="ARBA" id="ARBA00022842"/>
    </source>
</evidence>
<comment type="caution">
    <text evidence="9">Lacks conserved residue(s) required for the propagation of feature annotation.</text>
</comment>
<keyword evidence="5 9" id="KW-0460">Magnesium</keyword>
<keyword evidence="11" id="KW-1185">Reference proteome</keyword>
<dbReference type="InterPro" id="IPR024924">
    <property type="entry name" value="7-CO-7-deazaguanine_synth-like"/>
</dbReference>
<comment type="similarity">
    <text evidence="9">Belongs to the radical SAM superfamily. 7-carboxy-7-deazaguanine synthase family.</text>
</comment>